<keyword evidence="4" id="KW-0282">Flagellum</keyword>
<keyword evidence="2" id="KW-0812">Transmembrane</keyword>
<evidence type="ECO:0000256" key="1">
    <source>
        <dbReference type="PROSITE-ProRule" id="PRU00473"/>
    </source>
</evidence>
<dbReference type="SUPFAM" id="SSF103088">
    <property type="entry name" value="OmpA-like"/>
    <property type="match status" value="1"/>
</dbReference>
<feature type="domain" description="OmpA-like" evidence="3">
    <location>
        <begin position="80"/>
        <end position="229"/>
    </location>
</feature>
<organism evidence="4 5">
    <name type="scientific">Novosphingobium bradum</name>
    <dbReference type="NCBI Taxonomy" id="1737444"/>
    <lineage>
        <taxon>Bacteria</taxon>
        <taxon>Pseudomonadati</taxon>
        <taxon>Pseudomonadota</taxon>
        <taxon>Alphaproteobacteria</taxon>
        <taxon>Sphingomonadales</taxon>
        <taxon>Sphingomonadaceae</taxon>
        <taxon>Novosphingobium</taxon>
    </lineage>
</organism>
<evidence type="ECO:0000313" key="5">
    <source>
        <dbReference type="Proteomes" id="UP001595604"/>
    </source>
</evidence>
<protein>
    <submittedName>
        <fullName evidence="4">Flagellar motor protein MotB</fullName>
    </submittedName>
</protein>
<name>A0ABV7ITZ1_9SPHN</name>
<dbReference type="InterPro" id="IPR050330">
    <property type="entry name" value="Bact_OuterMem_StrucFunc"/>
</dbReference>
<evidence type="ECO:0000313" key="4">
    <source>
        <dbReference type="EMBL" id="MFC3175000.1"/>
    </source>
</evidence>
<feature type="transmembrane region" description="Helical" evidence="2">
    <location>
        <begin position="16"/>
        <end position="40"/>
    </location>
</feature>
<sequence length="243" mass="27124">MPATRRGRHAAEEESYFISMADMMVGLVFVFIILLIYFALQYQQKSKALSDAGETRAQMLMDIRDEIKRRNPRLQVTIDTQTGVLRLPAEILFAKSDFELSPLGKGSVVTVAQALASVLPCYTYPPRHAHCRPTSHGLDAIFIEGHTDSDPLQGNGIIRGNLELSALRATNTYRAMSENVDGLAGLRNREGRPVLSVSGYGEYRPIDTGQDEIAKSRNRRIDLRFLMETPKDDSLANMLVKQP</sequence>
<dbReference type="InterPro" id="IPR036737">
    <property type="entry name" value="OmpA-like_sf"/>
</dbReference>
<gene>
    <name evidence="4" type="ORF">ACFOD9_12140</name>
</gene>
<dbReference type="Gene3D" id="3.30.1330.60">
    <property type="entry name" value="OmpA-like domain"/>
    <property type="match status" value="1"/>
</dbReference>
<keyword evidence="4" id="KW-0966">Cell projection</keyword>
<proteinExistence type="predicted"/>
<keyword evidence="5" id="KW-1185">Reference proteome</keyword>
<dbReference type="RefSeq" id="WP_379510375.1">
    <property type="nucleotide sequence ID" value="NZ_JBHRTQ010000010.1"/>
</dbReference>
<dbReference type="CDD" id="cd07185">
    <property type="entry name" value="OmpA_C-like"/>
    <property type="match status" value="1"/>
</dbReference>
<reference evidence="5" key="1">
    <citation type="journal article" date="2019" name="Int. J. Syst. Evol. Microbiol.">
        <title>The Global Catalogue of Microorganisms (GCM) 10K type strain sequencing project: providing services to taxonomists for standard genome sequencing and annotation.</title>
        <authorList>
            <consortium name="The Broad Institute Genomics Platform"/>
            <consortium name="The Broad Institute Genome Sequencing Center for Infectious Disease"/>
            <person name="Wu L."/>
            <person name="Ma J."/>
        </authorList>
    </citation>
    <scope>NUCLEOTIDE SEQUENCE [LARGE SCALE GENOMIC DNA]</scope>
    <source>
        <strain evidence="5">KCTC 42984</strain>
    </source>
</reference>
<keyword evidence="1 2" id="KW-0472">Membrane</keyword>
<dbReference type="PROSITE" id="PS51123">
    <property type="entry name" value="OMPA_2"/>
    <property type="match status" value="1"/>
</dbReference>
<accession>A0ABV7ITZ1</accession>
<dbReference type="PANTHER" id="PTHR30329">
    <property type="entry name" value="STATOR ELEMENT OF FLAGELLAR MOTOR COMPLEX"/>
    <property type="match status" value="1"/>
</dbReference>
<evidence type="ECO:0000259" key="3">
    <source>
        <dbReference type="PROSITE" id="PS51123"/>
    </source>
</evidence>
<dbReference type="Proteomes" id="UP001595604">
    <property type="component" value="Unassembled WGS sequence"/>
</dbReference>
<dbReference type="InterPro" id="IPR006665">
    <property type="entry name" value="OmpA-like"/>
</dbReference>
<dbReference type="EMBL" id="JBHRTQ010000010">
    <property type="protein sequence ID" value="MFC3175000.1"/>
    <property type="molecule type" value="Genomic_DNA"/>
</dbReference>
<dbReference type="PANTHER" id="PTHR30329:SF20">
    <property type="entry name" value="EXPORTED PROTEIN"/>
    <property type="match status" value="1"/>
</dbReference>
<keyword evidence="2" id="KW-1133">Transmembrane helix</keyword>
<evidence type="ECO:0000256" key="2">
    <source>
        <dbReference type="SAM" id="Phobius"/>
    </source>
</evidence>
<keyword evidence="4" id="KW-0969">Cilium</keyword>
<comment type="caution">
    <text evidence="4">The sequence shown here is derived from an EMBL/GenBank/DDBJ whole genome shotgun (WGS) entry which is preliminary data.</text>
</comment>